<dbReference type="PROSITE" id="PS50850">
    <property type="entry name" value="MFS"/>
    <property type="match status" value="1"/>
</dbReference>
<dbReference type="Gene3D" id="1.20.1250.20">
    <property type="entry name" value="MFS general substrate transporter like domains"/>
    <property type="match status" value="1"/>
</dbReference>
<comment type="caution">
    <text evidence="9">The sequence shown here is derived from an EMBL/GenBank/DDBJ whole genome shotgun (WGS) entry which is preliminary data.</text>
</comment>
<feature type="transmembrane region" description="Helical" evidence="7">
    <location>
        <begin position="559"/>
        <end position="578"/>
    </location>
</feature>
<feature type="region of interest" description="Disordered" evidence="6">
    <location>
        <begin position="1"/>
        <end position="46"/>
    </location>
</feature>
<protein>
    <recommendedName>
        <fullName evidence="8">Major facilitator superfamily (MFS) profile domain-containing protein</fullName>
    </recommendedName>
</protein>
<comment type="subcellular location">
    <subcellularLocation>
        <location evidence="1">Endomembrane system</location>
        <topology evidence="1">Multi-pass membrane protein</topology>
    </subcellularLocation>
</comment>
<feature type="transmembrane region" description="Helical" evidence="7">
    <location>
        <begin position="426"/>
        <end position="445"/>
    </location>
</feature>
<evidence type="ECO:0000313" key="10">
    <source>
        <dbReference type="Proteomes" id="UP000612746"/>
    </source>
</evidence>
<proteinExistence type="predicted"/>
<feature type="transmembrane region" description="Helical" evidence="7">
    <location>
        <begin position="93"/>
        <end position="111"/>
    </location>
</feature>
<keyword evidence="4 7" id="KW-1133">Transmembrane helix</keyword>
<organism evidence="9 10">
    <name type="scientific">Umbelopsis vinacea</name>
    <dbReference type="NCBI Taxonomy" id="44442"/>
    <lineage>
        <taxon>Eukaryota</taxon>
        <taxon>Fungi</taxon>
        <taxon>Fungi incertae sedis</taxon>
        <taxon>Mucoromycota</taxon>
        <taxon>Mucoromycotina</taxon>
        <taxon>Umbelopsidomycetes</taxon>
        <taxon>Umbelopsidales</taxon>
        <taxon>Umbelopsidaceae</taxon>
        <taxon>Umbelopsis</taxon>
    </lineage>
</organism>
<evidence type="ECO:0000256" key="4">
    <source>
        <dbReference type="ARBA" id="ARBA00022989"/>
    </source>
</evidence>
<feature type="transmembrane region" description="Helical" evidence="7">
    <location>
        <begin position="451"/>
        <end position="473"/>
    </location>
</feature>
<dbReference type="AlphaFoldDB" id="A0A8H7Q811"/>
<dbReference type="InterPro" id="IPR036259">
    <property type="entry name" value="MFS_trans_sf"/>
</dbReference>
<dbReference type="InterPro" id="IPR011701">
    <property type="entry name" value="MFS"/>
</dbReference>
<evidence type="ECO:0000256" key="5">
    <source>
        <dbReference type="ARBA" id="ARBA00023136"/>
    </source>
</evidence>
<dbReference type="GO" id="GO:0022857">
    <property type="term" value="F:transmembrane transporter activity"/>
    <property type="evidence" value="ECO:0007669"/>
    <property type="project" value="InterPro"/>
</dbReference>
<reference evidence="9" key="1">
    <citation type="submission" date="2020-12" db="EMBL/GenBank/DDBJ databases">
        <title>Metabolic potential, ecology and presence of endohyphal bacteria is reflected in genomic diversity of Mucoromycotina.</title>
        <authorList>
            <person name="Muszewska A."/>
            <person name="Okrasinska A."/>
            <person name="Steczkiewicz K."/>
            <person name="Drgas O."/>
            <person name="Orlowska M."/>
            <person name="Perlinska-Lenart U."/>
            <person name="Aleksandrzak-Piekarczyk T."/>
            <person name="Szatraj K."/>
            <person name="Zielenkiewicz U."/>
            <person name="Pilsyk S."/>
            <person name="Malc E."/>
            <person name="Mieczkowski P."/>
            <person name="Kruszewska J.S."/>
            <person name="Biernat P."/>
            <person name="Pawlowska J."/>
        </authorList>
    </citation>
    <scope>NUCLEOTIDE SEQUENCE</scope>
    <source>
        <strain evidence="9">WA0000051536</strain>
    </source>
</reference>
<dbReference type="GO" id="GO:0012505">
    <property type="term" value="C:endomembrane system"/>
    <property type="evidence" value="ECO:0007669"/>
    <property type="project" value="UniProtKB-SubCell"/>
</dbReference>
<feature type="transmembrane region" description="Helical" evidence="7">
    <location>
        <begin position="360"/>
        <end position="379"/>
    </location>
</feature>
<feature type="transmembrane region" description="Helical" evidence="7">
    <location>
        <begin position="222"/>
        <end position="240"/>
    </location>
</feature>
<keyword evidence="3 7" id="KW-0812">Transmembrane</keyword>
<evidence type="ECO:0000256" key="7">
    <source>
        <dbReference type="SAM" id="Phobius"/>
    </source>
</evidence>
<feature type="transmembrane region" description="Helical" evidence="7">
    <location>
        <begin position="185"/>
        <end position="210"/>
    </location>
</feature>
<dbReference type="GO" id="GO:0005886">
    <property type="term" value="C:plasma membrane"/>
    <property type="evidence" value="ECO:0007669"/>
    <property type="project" value="TreeGrafter"/>
</dbReference>
<dbReference type="InterPro" id="IPR020846">
    <property type="entry name" value="MFS_dom"/>
</dbReference>
<evidence type="ECO:0000256" key="2">
    <source>
        <dbReference type="ARBA" id="ARBA00022448"/>
    </source>
</evidence>
<dbReference type="PANTHER" id="PTHR23501">
    <property type="entry name" value="MAJOR FACILITATOR SUPERFAMILY"/>
    <property type="match status" value="1"/>
</dbReference>
<dbReference type="SUPFAM" id="SSF103473">
    <property type="entry name" value="MFS general substrate transporter"/>
    <property type="match status" value="1"/>
</dbReference>
<evidence type="ECO:0000259" key="8">
    <source>
        <dbReference type="PROSITE" id="PS50850"/>
    </source>
</evidence>
<accession>A0A8H7Q811</accession>
<sequence length="586" mass="62936">MQEADSMSKELDGRPHATPLQTPIVGPEASPSLEDSPKAPESQPVFDHSGEKVLDIFENRNKEVIECELGELSDKLEDSPGTTEIIPLPYSKLIPLMVGLCAGMLLSSMDSVMFDNALPRVISGFNALDKIGWINVVFAMTTASFIPLYGSFSDIFGRKASLIAAIVIYEIGQIITGAATGSNAAIQIIIGRAIAGIGNGGIVTLLFVVVTDVVPKRDVPKYQGIINAIWGISAIVGPLLSGVFVDKSSWRWNLYLGTFVAMLAITCLYFFYNVETPKEKSFEKIKSIDWPGLVTLVGGLVCLLTAIDAGGSETFAWTSSTSIALFTVGGIFLVAFSVIEWKFASRPIVPLHLFKTRTAASVLASEFFFGISFFPTYVYAPVYLQVIFRFTGLQSGIHFLPFLLGLVGAAVVAGMAMSLMGRTREVSWLATSCLVAGAGAMSTLDENSNDAHRIGCMLLMGIACGLCICSLLLNAQNCVQDKNLGTMTALANFAQQLGGAVGISIASSVYMEHLLSGLVGIQNLGESPLVLISNIQAVWSLQIDLQQQVITIWGSSFKLIYYVGLASAAISWLCALFIKHYPMVHT</sequence>
<dbReference type="EMBL" id="JAEPRA010000004">
    <property type="protein sequence ID" value="KAG2187005.1"/>
    <property type="molecule type" value="Genomic_DNA"/>
</dbReference>
<feature type="compositionally biased region" description="Basic and acidic residues" evidence="6">
    <location>
        <begin position="1"/>
        <end position="15"/>
    </location>
</feature>
<feature type="transmembrane region" description="Helical" evidence="7">
    <location>
        <begin position="399"/>
        <end position="419"/>
    </location>
</feature>
<dbReference type="Proteomes" id="UP000612746">
    <property type="component" value="Unassembled WGS sequence"/>
</dbReference>
<evidence type="ECO:0000313" key="9">
    <source>
        <dbReference type="EMBL" id="KAG2187005.1"/>
    </source>
</evidence>
<evidence type="ECO:0000256" key="6">
    <source>
        <dbReference type="SAM" id="MobiDB-lite"/>
    </source>
</evidence>
<feature type="domain" description="Major facilitator superfamily (MFS) profile" evidence="8">
    <location>
        <begin position="96"/>
        <end position="583"/>
    </location>
</feature>
<dbReference type="PANTHER" id="PTHR23501:SF191">
    <property type="entry name" value="VACUOLAR BASIC AMINO ACID TRANSPORTER 4"/>
    <property type="match status" value="1"/>
</dbReference>
<feature type="transmembrane region" description="Helical" evidence="7">
    <location>
        <begin position="293"/>
        <end position="311"/>
    </location>
</feature>
<gene>
    <name evidence="9" type="ORF">INT44_003233</name>
</gene>
<feature type="transmembrane region" description="Helical" evidence="7">
    <location>
        <begin position="252"/>
        <end position="272"/>
    </location>
</feature>
<dbReference type="OrthoDB" id="10021397at2759"/>
<evidence type="ECO:0000256" key="1">
    <source>
        <dbReference type="ARBA" id="ARBA00004127"/>
    </source>
</evidence>
<keyword evidence="5 7" id="KW-0472">Membrane</keyword>
<keyword evidence="10" id="KW-1185">Reference proteome</keyword>
<name>A0A8H7Q811_9FUNG</name>
<dbReference type="Pfam" id="PF07690">
    <property type="entry name" value="MFS_1"/>
    <property type="match status" value="1"/>
</dbReference>
<keyword evidence="2" id="KW-0813">Transport</keyword>
<feature type="transmembrane region" description="Helical" evidence="7">
    <location>
        <begin position="317"/>
        <end position="339"/>
    </location>
</feature>
<evidence type="ECO:0000256" key="3">
    <source>
        <dbReference type="ARBA" id="ARBA00022692"/>
    </source>
</evidence>
<feature type="transmembrane region" description="Helical" evidence="7">
    <location>
        <begin position="162"/>
        <end position="179"/>
    </location>
</feature>
<feature type="transmembrane region" description="Helical" evidence="7">
    <location>
        <begin position="131"/>
        <end position="150"/>
    </location>
</feature>